<reference evidence="2 3" key="1">
    <citation type="journal article" date="2021" name="BMC Genomics">
        <title>Datura genome reveals duplications of psychoactive alkaloid biosynthetic genes and high mutation rate following tissue culture.</title>
        <authorList>
            <person name="Rajewski A."/>
            <person name="Carter-House D."/>
            <person name="Stajich J."/>
            <person name="Litt A."/>
        </authorList>
    </citation>
    <scope>NUCLEOTIDE SEQUENCE [LARGE SCALE GENOMIC DNA]</scope>
    <source>
        <strain evidence="2">AR-01</strain>
    </source>
</reference>
<dbReference type="Proteomes" id="UP000823775">
    <property type="component" value="Unassembled WGS sequence"/>
</dbReference>
<comment type="caution">
    <text evidence="2">The sequence shown here is derived from an EMBL/GenBank/DDBJ whole genome shotgun (WGS) entry which is preliminary data.</text>
</comment>
<feature type="region of interest" description="Disordered" evidence="1">
    <location>
        <begin position="79"/>
        <end position="107"/>
    </location>
</feature>
<feature type="compositionally biased region" description="Basic and acidic residues" evidence="1">
    <location>
        <begin position="79"/>
        <end position="93"/>
    </location>
</feature>
<keyword evidence="3" id="KW-1185">Reference proteome</keyword>
<evidence type="ECO:0000313" key="2">
    <source>
        <dbReference type="EMBL" id="MCD7461945.1"/>
    </source>
</evidence>
<protein>
    <submittedName>
        <fullName evidence="2">Uncharacterized protein</fullName>
    </submittedName>
</protein>
<organism evidence="2 3">
    <name type="scientific">Datura stramonium</name>
    <name type="common">Jimsonweed</name>
    <name type="synonym">Common thornapple</name>
    <dbReference type="NCBI Taxonomy" id="4076"/>
    <lineage>
        <taxon>Eukaryota</taxon>
        <taxon>Viridiplantae</taxon>
        <taxon>Streptophyta</taxon>
        <taxon>Embryophyta</taxon>
        <taxon>Tracheophyta</taxon>
        <taxon>Spermatophyta</taxon>
        <taxon>Magnoliopsida</taxon>
        <taxon>eudicotyledons</taxon>
        <taxon>Gunneridae</taxon>
        <taxon>Pentapetalae</taxon>
        <taxon>asterids</taxon>
        <taxon>lamiids</taxon>
        <taxon>Solanales</taxon>
        <taxon>Solanaceae</taxon>
        <taxon>Solanoideae</taxon>
        <taxon>Datureae</taxon>
        <taxon>Datura</taxon>
    </lineage>
</organism>
<gene>
    <name evidence="2" type="ORF">HAX54_047430</name>
</gene>
<feature type="compositionally biased region" description="Basic residues" evidence="1">
    <location>
        <begin position="94"/>
        <end position="107"/>
    </location>
</feature>
<evidence type="ECO:0000313" key="3">
    <source>
        <dbReference type="Proteomes" id="UP000823775"/>
    </source>
</evidence>
<name>A0ABS8SSE5_DATST</name>
<dbReference type="EMBL" id="JACEIK010000766">
    <property type="protein sequence ID" value="MCD7461945.1"/>
    <property type="molecule type" value="Genomic_DNA"/>
</dbReference>
<accession>A0ABS8SSE5</accession>
<proteinExistence type="predicted"/>
<evidence type="ECO:0000256" key="1">
    <source>
        <dbReference type="SAM" id="MobiDB-lite"/>
    </source>
</evidence>
<sequence>MAAMSITKNAILNISKALPRTPTLFLRRSVSFYNLSKALPQTSSLIIRHKGFHASEDFKRRQDFDRGVKEIAYEEVADKTKDDVKESMDETKRTAKRHERKQAKRRA</sequence>